<feature type="non-terminal residue" evidence="2">
    <location>
        <position position="110"/>
    </location>
</feature>
<dbReference type="AlphaFoldDB" id="A0A0B6YB08"/>
<feature type="compositionally biased region" description="Polar residues" evidence="1">
    <location>
        <begin position="1"/>
        <end position="10"/>
    </location>
</feature>
<name>A0A0B6YB08_9EUPU</name>
<proteinExistence type="predicted"/>
<accession>A0A0B6YB08</accession>
<dbReference type="EMBL" id="HACG01006111">
    <property type="protein sequence ID" value="CEK52976.1"/>
    <property type="molecule type" value="Transcribed_RNA"/>
</dbReference>
<evidence type="ECO:0000256" key="1">
    <source>
        <dbReference type="SAM" id="MobiDB-lite"/>
    </source>
</evidence>
<feature type="non-terminal residue" evidence="2">
    <location>
        <position position="1"/>
    </location>
</feature>
<sequence>FDNSTRSTQHLPEHGTESVTSVEPASTESEYTHQSSIHSHEQTSADKIESDMNDIIEQSNASYLQSGSVIPLGIRLIDSGFDSVSVSSEESCVCAAAALQIPEEGSTTYT</sequence>
<feature type="compositionally biased region" description="Basic and acidic residues" evidence="1">
    <location>
        <begin position="38"/>
        <end position="50"/>
    </location>
</feature>
<gene>
    <name evidence="2" type="primary">ORF18656</name>
</gene>
<feature type="compositionally biased region" description="Polar residues" evidence="1">
    <location>
        <begin position="17"/>
        <end position="37"/>
    </location>
</feature>
<feature type="region of interest" description="Disordered" evidence="1">
    <location>
        <begin position="1"/>
        <end position="53"/>
    </location>
</feature>
<evidence type="ECO:0000313" key="2">
    <source>
        <dbReference type="EMBL" id="CEK52976.1"/>
    </source>
</evidence>
<protein>
    <submittedName>
        <fullName evidence="2">Uncharacterized protein</fullName>
    </submittedName>
</protein>
<organism evidence="2">
    <name type="scientific">Arion vulgaris</name>
    <dbReference type="NCBI Taxonomy" id="1028688"/>
    <lineage>
        <taxon>Eukaryota</taxon>
        <taxon>Metazoa</taxon>
        <taxon>Spiralia</taxon>
        <taxon>Lophotrochozoa</taxon>
        <taxon>Mollusca</taxon>
        <taxon>Gastropoda</taxon>
        <taxon>Heterobranchia</taxon>
        <taxon>Euthyneura</taxon>
        <taxon>Panpulmonata</taxon>
        <taxon>Eupulmonata</taxon>
        <taxon>Stylommatophora</taxon>
        <taxon>Helicina</taxon>
        <taxon>Arionoidea</taxon>
        <taxon>Arionidae</taxon>
        <taxon>Arion</taxon>
    </lineage>
</organism>
<reference evidence="2" key="1">
    <citation type="submission" date="2014-12" db="EMBL/GenBank/DDBJ databases">
        <title>Insight into the proteome of Arion vulgaris.</title>
        <authorList>
            <person name="Aradska J."/>
            <person name="Bulat T."/>
            <person name="Smidak R."/>
            <person name="Sarate P."/>
            <person name="Gangsoo J."/>
            <person name="Sialana F."/>
            <person name="Bilban M."/>
            <person name="Lubec G."/>
        </authorList>
    </citation>
    <scope>NUCLEOTIDE SEQUENCE</scope>
    <source>
        <tissue evidence="2">Skin</tissue>
    </source>
</reference>